<evidence type="ECO:0000256" key="7">
    <source>
        <dbReference type="ARBA" id="ARBA00022692"/>
    </source>
</evidence>
<evidence type="ECO:0000259" key="29">
    <source>
        <dbReference type="Pfam" id="PF04810"/>
    </source>
</evidence>
<dbReference type="InterPro" id="IPR006896">
    <property type="entry name" value="Sec23/24_trunk_dom"/>
</dbReference>
<keyword evidence="12" id="KW-0653">Protein transport</keyword>
<feature type="domain" description="Sec23/Sec24 beta-sandwich" evidence="32">
    <location>
        <begin position="395"/>
        <end position="498"/>
    </location>
</feature>
<dbReference type="InterPro" id="IPR037364">
    <property type="entry name" value="Sec23"/>
</dbReference>
<dbReference type="Gene3D" id="1.20.58.390">
    <property type="entry name" value="Neurotransmitter-gated ion-channel transmembrane domain"/>
    <property type="match status" value="2"/>
</dbReference>
<dbReference type="Proteomes" id="UP000663855">
    <property type="component" value="Unassembled WGS sequence"/>
</dbReference>
<dbReference type="InterPro" id="IPR036180">
    <property type="entry name" value="Gelsolin-like_dom_sf"/>
</dbReference>
<reference evidence="33" key="1">
    <citation type="submission" date="2021-02" db="EMBL/GenBank/DDBJ databases">
        <authorList>
            <person name="Nowell W R."/>
        </authorList>
    </citation>
    <scope>NUCLEOTIDE SEQUENCE</scope>
</reference>
<feature type="domain" description="Neurotransmitter-gated ion-channel ligand-binding" evidence="27">
    <location>
        <begin position="774"/>
        <end position="982"/>
    </location>
</feature>
<dbReference type="Gene3D" id="2.60.40.1670">
    <property type="entry name" value="beta-sandwich domain of Sec23/24"/>
    <property type="match status" value="1"/>
</dbReference>
<dbReference type="Pfam" id="PF08033">
    <property type="entry name" value="Sec23_BS"/>
    <property type="match status" value="1"/>
</dbReference>
<dbReference type="InterPro" id="IPR006029">
    <property type="entry name" value="Neurotrans-gated_channel_TM"/>
</dbReference>
<comment type="similarity">
    <text evidence="4">Belongs to the ligand-gated ion channel (TC 1.A.9) family. Acetylcholine receptor (TC 1.A.9.1) subfamily.</text>
</comment>
<dbReference type="GO" id="GO:0070971">
    <property type="term" value="C:endoplasmic reticulum exit site"/>
    <property type="evidence" value="ECO:0007669"/>
    <property type="project" value="TreeGrafter"/>
</dbReference>
<dbReference type="Pfam" id="PF04811">
    <property type="entry name" value="Sec23_trunk"/>
    <property type="match status" value="1"/>
</dbReference>
<evidence type="ECO:0000256" key="17">
    <source>
        <dbReference type="ARBA" id="ARBA00023157"/>
    </source>
</evidence>
<feature type="domain" description="Gelsolin-like" evidence="26">
    <location>
        <begin position="628"/>
        <end position="714"/>
    </location>
</feature>
<dbReference type="PRINTS" id="PR00252">
    <property type="entry name" value="NRIONCHANNEL"/>
</dbReference>
<dbReference type="InterPro" id="IPR006895">
    <property type="entry name" value="Znf_Sec23_Sec24"/>
</dbReference>
<evidence type="ECO:0000256" key="8">
    <source>
        <dbReference type="ARBA" id="ARBA00022723"/>
    </source>
</evidence>
<dbReference type="FunFam" id="1.20.120.730:FF:000005">
    <property type="entry name" value="Protein transport protein SEC23"/>
    <property type="match status" value="1"/>
</dbReference>
<dbReference type="InterPro" id="IPR006202">
    <property type="entry name" value="Neur_chan_lig-bd"/>
</dbReference>
<keyword evidence="9" id="KW-0256">Endoplasmic reticulum</keyword>
<dbReference type="Pfam" id="PF02931">
    <property type="entry name" value="Neur_chan_LBD"/>
    <property type="match status" value="1"/>
</dbReference>
<proteinExistence type="inferred from homology"/>
<evidence type="ECO:0000256" key="12">
    <source>
        <dbReference type="ARBA" id="ARBA00022927"/>
    </source>
</evidence>
<evidence type="ECO:0000259" key="30">
    <source>
        <dbReference type="Pfam" id="PF04811"/>
    </source>
</evidence>
<evidence type="ECO:0000256" key="2">
    <source>
        <dbReference type="ARBA" id="ARBA00004397"/>
    </source>
</evidence>
<dbReference type="Pfam" id="PF02932">
    <property type="entry name" value="Neur_chan_memb"/>
    <property type="match status" value="1"/>
</dbReference>
<dbReference type="Pfam" id="PF04815">
    <property type="entry name" value="Sec23_helical"/>
    <property type="match status" value="1"/>
</dbReference>
<name>A0A815JGF1_9BILA</name>
<evidence type="ECO:0000256" key="18">
    <source>
        <dbReference type="ARBA" id="ARBA00023170"/>
    </source>
</evidence>
<dbReference type="Pfam" id="PF00626">
    <property type="entry name" value="Gelsolin"/>
    <property type="match status" value="1"/>
</dbReference>
<dbReference type="Gene3D" id="2.70.170.10">
    <property type="entry name" value="Neurotransmitter-gated ion-channel ligand-binding domain"/>
    <property type="match status" value="1"/>
</dbReference>
<protein>
    <recommendedName>
        <fullName evidence="35">Protein transport protein SEC23</fullName>
    </recommendedName>
</protein>
<evidence type="ECO:0000256" key="19">
    <source>
        <dbReference type="ARBA" id="ARBA00023180"/>
    </source>
</evidence>
<accession>A0A815JGF1</accession>
<keyword evidence="22" id="KW-0968">Cytoplasmic vesicle</keyword>
<dbReference type="SUPFAM" id="SSF81995">
    <property type="entry name" value="beta-sandwich domain of Sec23/24"/>
    <property type="match status" value="1"/>
</dbReference>
<evidence type="ECO:0000256" key="5">
    <source>
        <dbReference type="ARBA" id="ARBA00022448"/>
    </source>
</evidence>
<dbReference type="InterPro" id="IPR036719">
    <property type="entry name" value="Neuro-gated_channel_TM_sf"/>
</dbReference>
<feature type="transmembrane region" description="Helical" evidence="25">
    <location>
        <begin position="985"/>
        <end position="1008"/>
    </location>
</feature>
<dbReference type="SUPFAM" id="SSF53300">
    <property type="entry name" value="vWA-like"/>
    <property type="match status" value="1"/>
</dbReference>
<keyword evidence="8" id="KW-0479">Metal-binding</keyword>
<dbReference type="GO" id="GO:0005096">
    <property type="term" value="F:GTPase activator activity"/>
    <property type="evidence" value="ECO:0007669"/>
    <property type="project" value="TreeGrafter"/>
</dbReference>
<comment type="function">
    <text evidence="23">Component of the coat protein complex II (COPII) which promotes the formation of transport vesicles from the endoplasmic reticulum (ER). The coat has two main functions, the physical deformation of the endoplasmic reticulum membrane into vesicles and the selection of cargo molecules.</text>
</comment>
<keyword evidence="7 25" id="KW-0812">Transmembrane</keyword>
<evidence type="ECO:0000313" key="34">
    <source>
        <dbReference type="Proteomes" id="UP000663855"/>
    </source>
</evidence>
<dbReference type="InterPro" id="IPR036465">
    <property type="entry name" value="vWFA_dom_sf"/>
</dbReference>
<evidence type="ECO:0000256" key="24">
    <source>
        <dbReference type="ARBA" id="ARBA00034099"/>
    </source>
</evidence>
<dbReference type="FunFam" id="3.40.20.10:FF:000003">
    <property type="entry name" value="Protein transport protein SEC23"/>
    <property type="match status" value="1"/>
</dbReference>
<dbReference type="PROSITE" id="PS00236">
    <property type="entry name" value="NEUROTR_ION_CHANNEL"/>
    <property type="match status" value="1"/>
</dbReference>
<dbReference type="GO" id="GO:0004888">
    <property type="term" value="F:transmembrane signaling receptor activity"/>
    <property type="evidence" value="ECO:0007669"/>
    <property type="project" value="InterPro"/>
</dbReference>
<dbReference type="CDD" id="cd19033">
    <property type="entry name" value="LGIC_ECD_nAChR_proto-like"/>
    <property type="match status" value="1"/>
</dbReference>
<evidence type="ECO:0000259" key="26">
    <source>
        <dbReference type="Pfam" id="PF00626"/>
    </source>
</evidence>
<evidence type="ECO:0000256" key="11">
    <source>
        <dbReference type="ARBA" id="ARBA00022892"/>
    </source>
</evidence>
<dbReference type="Gene3D" id="3.40.50.410">
    <property type="entry name" value="von Willebrand factor, type A domain"/>
    <property type="match status" value="1"/>
</dbReference>
<dbReference type="AlphaFoldDB" id="A0A815JGF1"/>
<keyword evidence="14" id="KW-0770">Synapse</keyword>
<evidence type="ECO:0000256" key="4">
    <source>
        <dbReference type="ARBA" id="ARBA00009237"/>
    </source>
</evidence>
<feature type="domain" description="Neurotransmitter-gated ion-channel transmembrane" evidence="28">
    <location>
        <begin position="990"/>
        <end position="1245"/>
    </location>
</feature>
<dbReference type="InterPro" id="IPR002394">
    <property type="entry name" value="Nicotinic_acetylcholine_rcpt"/>
</dbReference>
<evidence type="ECO:0000256" key="1">
    <source>
        <dbReference type="ARBA" id="ARBA00004299"/>
    </source>
</evidence>
<evidence type="ECO:0000256" key="9">
    <source>
        <dbReference type="ARBA" id="ARBA00022824"/>
    </source>
</evidence>
<comment type="caution">
    <text evidence="33">The sequence shown here is derived from an EMBL/GenBank/DDBJ whole genome shotgun (WGS) entry which is preliminary data.</text>
</comment>
<evidence type="ECO:0000256" key="15">
    <source>
        <dbReference type="ARBA" id="ARBA00023065"/>
    </source>
</evidence>
<dbReference type="InterPro" id="IPR018000">
    <property type="entry name" value="Neurotransmitter_ion_chnl_CS"/>
</dbReference>
<evidence type="ECO:0000259" key="28">
    <source>
        <dbReference type="Pfam" id="PF02932"/>
    </source>
</evidence>
<dbReference type="InterPro" id="IPR037550">
    <property type="entry name" value="Sec23_C"/>
</dbReference>
<dbReference type="InterPro" id="IPR029006">
    <property type="entry name" value="ADF-H/Gelsolin-like_dom_sf"/>
</dbReference>
<dbReference type="SUPFAM" id="SSF90112">
    <property type="entry name" value="Neurotransmitter-gated ion-channel transmembrane pore"/>
    <property type="match status" value="1"/>
</dbReference>
<feature type="transmembrane region" description="Helical" evidence="25">
    <location>
        <begin position="1228"/>
        <end position="1245"/>
    </location>
</feature>
<evidence type="ECO:0000256" key="16">
    <source>
        <dbReference type="ARBA" id="ARBA00023136"/>
    </source>
</evidence>
<organism evidence="33 34">
    <name type="scientific">Rotaria magnacalcarata</name>
    <dbReference type="NCBI Taxonomy" id="392030"/>
    <lineage>
        <taxon>Eukaryota</taxon>
        <taxon>Metazoa</taxon>
        <taxon>Spiralia</taxon>
        <taxon>Gnathifera</taxon>
        <taxon>Rotifera</taxon>
        <taxon>Eurotatoria</taxon>
        <taxon>Bdelloidea</taxon>
        <taxon>Philodinida</taxon>
        <taxon>Philodinidae</taxon>
        <taxon>Rotaria</taxon>
    </lineage>
</organism>
<evidence type="ECO:0000256" key="25">
    <source>
        <dbReference type="RuleBase" id="RU000687"/>
    </source>
</evidence>
<evidence type="ECO:0000256" key="13">
    <source>
        <dbReference type="ARBA" id="ARBA00022989"/>
    </source>
</evidence>
<dbReference type="Pfam" id="PF04810">
    <property type="entry name" value="zf-Sec23_Sec24"/>
    <property type="match status" value="1"/>
</dbReference>
<dbReference type="InterPro" id="IPR012990">
    <property type="entry name" value="Beta-sandwich_Sec23_24"/>
</dbReference>
<dbReference type="Gene3D" id="2.30.30.380">
    <property type="entry name" value="Zn-finger domain of Sec23/24"/>
    <property type="match status" value="1"/>
</dbReference>
<keyword evidence="16 25" id="KW-0472">Membrane</keyword>
<keyword evidence="15 25" id="KW-0406">Ion transport</keyword>
<dbReference type="SUPFAM" id="SSF81811">
    <property type="entry name" value="Helical domain of Sec23/24"/>
    <property type="match status" value="1"/>
</dbReference>
<dbReference type="FunFam" id="2.70.170.10:FF:000016">
    <property type="entry name" value="Nicotinic acetylcholine receptor subunit"/>
    <property type="match status" value="1"/>
</dbReference>
<feature type="transmembrane region" description="Helical" evidence="25">
    <location>
        <begin position="1015"/>
        <end position="1034"/>
    </location>
</feature>
<evidence type="ECO:0000313" key="33">
    <source>
        <dbReference type="EMBL" id="CAF1382011.1"/>
    </source>
</evidence>
<dbReference type="EMBL" id="CAJNOV010009905">
    <property type="protein sequence ID" value="CAF1382011.1"/>
    <property type="molecule type" value="Genomic_DNA"/>
</dbReference>
<keyword evidence="20" id="KW-1071">Ligand-gated ion channel</keyword>
<dbReference type="PANTHER" id="PTHR11141">
    <property type="entry name" value="PROTEIN TRANSPORT PROTEIN SEC23"/>
    <property type="match status" value="1"/>
</dbReference>
<feature type="domain" description="Sec23/Sec24 helical" evidence="31">
    <location>
        <begin position="514"/>
        <end position="612"/>
    </location>
</feature>
<evidence type="ECO:0000259" key="27">
    <source>
        <dbReference type="Pfam" id="PF02931"/>
    </source>
</evidence>
<dbReference type="SUPFAM" id="SSF63712">
    <property type="entry name" value="Nicotinic receptor ligand binding domain-like"/>
    <property type="match status" value="1"/>
</dbReference>
<dbReference type="InterPro" id="IPR036174">
    <property type="entry name" value="Znf_Sec23_Sec24_sf"/>
</dbReference>
<dbReference type="Gene3D" id="1.20.120.730">
    <property type="entry name" value="Sec23/Sec24 helical domain"/>
    <property type="match status" value="1"/>
</dbReference>
<comment type="similarity">
    <text evidence="3">Belongs to the SEC23/SEC24 family. SEC23 subfamily.</text>
</comment>
<dbReference type="InterPro" id="IPR038050">
    <property type="entry name" value="Neuro_actylchol_rec"/>
</dbReference>
<feature type="domain" description="Zinc finger Sec23/Sec24-type" evidence="29">
    <location>
        <begin position="58"/>
        <end position="98"/>
    </location>
</feature>
<gene>
    <name evidence="33" type="ORF">CJN711_LOCUS20997</name>
</gene>
<dbReference type="Gene3D" id="3.40.20.10">
    <property type="entry name" value="Severin"/>
    <property type="match status" value="1"/>
</dbReference>
<dbReference type="GO" id="GO:0022848">
    <property type="term" value="F:acetylcholine-gated monoatomic cation-selective channel activity"/>
    <property type="evidence" value="ECO:0007669"/>
    <property type="project" value="InterPro"/>
</dbReference>
<evidence type="ECO:0000256" key="3">
    <source>
        <dbReference type="ARBA" id="ARBA00009210"/>
    </source>
</evidence>
<evidence type="ECO:0000256" key="6">
    <source>
        <dbReference type="ARBA" id="ARBA00022475"/>
    </source>
</evidence>
<evidence type="ECO:0000256" key="22">
    <source>
        <dbReference type="ARBA" id="ARBA00023329"/>
    </source>
</evidence>
<dbReference type="GO" id="GO:0045211">
    <property type="term" value="C:postsynaptic membrane"/>
    <property type="evidence" value="ECO:0007669"/>
    <property type="project" value="InterPro"/>
</dbReference>
<dbReference type="GO" id="GO:0005789">
    <property type="term" value="C:endoplasmic reticulum membrane"/>
    <property type="evidence" value="ECO:0007669"/>
    <property type="project" value="UniProtKB-SubCell"/>
</dbReference>
<dbReference type="InterPro" id="IPR036175">
    <property type="entry name" value="Sec23/24_helical_dom_sf"/>
</dbReference>
<feature type="transmembrane region" description="Helical" evidence="25">
    <location>
        <begin position="1046"/>
        <end position="1072"/>
    </location>
</feature>
<sequence>MATYREFILQNEERDGVRFTWNVWPSTRIEATRLVVPLGCLFTPLKERLDLPPLNYDPVLCTRTTCRAILNPFCCVDYRSKIWICNFCLQRNSFPTQYAGISEQLQPAELSPHYTTIEYTLMRAPVQPAVFLFVVDTCMDEDDMTALKESLQMALSLLPTDALVGLITFGRMVHVHELNCVGMTRSYMFRGTKDLAAKQVQDMLGLTKKQQQQQPNPTYNKFIQPVSACDMSLTDLLGDLQRDSWPVQLGKRPLRSTGAALSVAIGLLETLYPNTGARLMLFIAGPCTQGPGIVIDEEFKHPIRSHHDIEKDNAKYMKKAIKFYEGLANRATINGHVIDLYSSALDQTGLHEMKYCSNYTGGHMVMGDAFNTSLFKQTFQKVFAKDQKNEYRMNFGGTIEVKTSHELKVCGAIGSCVSLLQRAANVSEIELGMGGTNAWKICGIYPTSTLSLFFEVVNQQQESPQTPAAGHTGYIQFITQYQHLSGFRKVRVTTVSRNLIDAASNMPTMTAAFDQECASVTMARIAVHRADTEEGADVLRWLDKTLIRLCQKFAIYEKDNPGSFQLADTFTLYPQFMYHLRRSQFLQVFNNSPDETAFYRHYLLVEDLTQCLVMIQPILYAYSFSGPPEPVLLDSSSILPDRILLMDTFYHILIHHGENIAQWIKAGYQDLPEYENFKQLLQAPVDDATEILQNRFPMPRYIVTEAGGSQARFLLYKVNPSQTHTNCTWGQGLSAPILTDDVNLQTFMEHLKKLVDWSFGQKCNRHRIRTWNAEQRLICDLLDNYQVRWGRPVRNTSEGVEVRFGLQLIHISDLDEKNQVLITNQWQIYEWEDEALKWNPAHYDNLKDIRLPIKRIWQPDVTLYNYADTRLEEKRDVLAIVYHNGTVLWKPMSIFKSTCQIDIRRFPYDRQNCSMKFGTWTYDQSKVDLKFYRDIEKFDLNSYVKSNEWSIIGNRASRFTEKYDCCPEVYVDLKFFISLERRGGFYNYILILPCVLLSCLTCILFWLPPESPSKLVLGMNIFTSFFVLLLLLYKNMPSNAEHIPRIGAYYCLNMGMIATSTFLCTIVVHIYFRGSGPMPVVFRKVFLEWLATLFFMVPHTNTPEHHESYSLIPPNKAVCGGDKFEKFELLKERFKSLGDKHLRTTNNDPNDENIELTIEHECGQSIEDPLSVQIQQQITASLAFMTVETDLKEIRNFLRTTKKRMEDKEAKIKAVNDWKQVALVLDRTFFFIYLTAIIICLIVMFPI</sequence>
<keyword evidence="17" id="KW-1015">Disulfide bond</keyword>
<evidence type="ECO:0000256" key="23">
    <source>
        <dbReference type="ARBA" id="ARBA00025471"/>
    </source>
</evidence>
<dbReference type="GO" id="GO:0030127">
    <property type="term" value="C:COPII vesicle coat"/>
    <property type="evidence" value="ECO:0007669"/>
    <property type="project" value="InterPro"/>
</dbReference>
<evidence type="ECO:0000256" key="10">
    <source>
        <dbReference type="ARBA" id="ARBA00022833"/>
    </source>
</evidence>
<dbReference type="SUPFAM" id="SSF82754">
    <property type="entry name" value="C-terminal, gelsolin-like domain of Sec23/24"/>
    <property type="match status" value="1"/>
</dbReference>
<dbReference type="GO" id="GO:0008270">
    <property type="term" value="F:zinc ion binding"/>
    <property type="evidence" value="ECO:0007669"/>
    <property type="project" value="InterPro"/>
</dbReference>
<dbReference type="InterPro" id="IPR036734">
    <property type="entry name" value="Neur_chan_lig-bd_sf"/>
</dbReference>
<feature type="domain" description="Sec23/Sec24 trunk" evidence="30">
    <location>
        <begin position="127"/>
        <end position="383"/>
    </location>
</feature>
<keyword evidence="10" id="KW-0862">Zinc</keyword>
<dbReference type="PANTHER" id="PTHR11141:SF0">
    <property type="entry name" value="PROTEIN TRANSPORT PROTEIN SEC23"/>
    <property type="match status" value="1"/>
</dbReference>
<dbReference type="InterPro" id="IPR007123">
    <property type="entry name" value="Gelsolin-like_dom"/>
</dbReference>
<dbReference type="GO" id="GO:0006886">
    <property type="term" value="P:intracellular protein transport"/>
    <property type="evidence" value="ECO:0007669"/>
    <property type="project" value="InterPro"/>
</dbReference>
<dbReference type="CDD" id="cd11287">
    <property type="entry name" value="Sec23_C"/>
    <property type="match status" value="1"/>
</dbReference>
<dbReference type="PRINTS" id="PR00254">
    <property type="entry name" value="NICOTINICR"/>
</dbReference>
<comment type="subcellular location">
    <subcellularLocation>
        <location evidence="1">Cytoplasmic vesicle</location>
        <location evidence="1">COPII-coated vesicle membrane</location>
        <topology evidence="1">Peripheral membrane protein</topology>
        <orientation evidence="1">Cytoplasmic side</orientation>
    </subcellularLocation>
    <subcellularLocation>
        <location evidence="2">Endoplasmic reticulum membrane</location>
        <topology evidence="2">Peripheral membrane protein</topology>
        <orientation evidence="2">Cytoplasmic side</orientation>
    </subcellularLocation>
    <subcellularLocation>
        <location evidence="24">Synaptic cell membrane</location>
        <topology evidence="24">Multi-pass membrane protein</topology>
    </subcellularLocation>
</comment>
<evidence type="ECO:0008006" key="35">
    <source>
        <dbReference type="Google" id="ProtNLM"/>
    </source>
</evidence>
<keyword evidence="5 25" id="KW-0813">Transport</keyword>
<keyword evidence="19" id="KW-0325">Glycoprotein</keyword>
<keyword evidence="11" id="KW-0931">ER-Golgi transport</keyword>
<dbReference type="SUPFAM" id="SSF82919">
    <property type="entry name" value="Zn-finger domain of Sec23/24"/>
    <property type="match status" value="1"/>
</dbReference>
<evidence type="ECO:0000256" key="14">
    <source>
        <dbReference type="ARBA" id="ARBA00023018"/>
    </source>
</evidence>
<keyword evidence="21 25" id="KW-0407">Ion channel</keyword>
<evidence type="ECO:0000256" key="20">
    <source>
        <dbReference type="ARBA" id="ARBA00023286"/>
    </source>
</evidence>
<dbReference type="InterPro" id="IPR006201">
    <property type="entry name" value="Neur_channel"/>
</dbReference>
<keyword evidence="18" id="KW-0675">Receptor</keyword>
<dbReference type="FunFam" id="2.30.30.380:FF:000001">
    <property type="entry name" value="Protein transport protein SEC23"/>
    <property type="match status" value="1"/>
</dbReference>
<evidence type="ECO:0000259" key="31">
    <source>
        <dbReference type="Pfam" id="PF04815"/>
    </source>
</evidence>
<evidence type="ECO:0000256" key="21">
    <source>
        <dbReference type="ARBA" id="ARBA00023303"/>
    </source>
</evidence>
<keyword evidence="6" id="KW-1003">Cell membrane</keyword>
<dbReference type="GO" id="GO:0090110">
    <property type="term" value="P:COPII-coated vesicle cargo loading"/>
    <property type="evidence" value="ECO:0007669"/>
    <property type="project" value="TreeGrafter"/>
</dbReference>
<keyword evidence="13 25" id="KW-1133">Transmembrane helix</keyword>
<dbReference type="CDD" id="cd19051">
    <property type="entry name" value="LGIC_TM_cation"/>
    <property type="match status" value="1"/>
</dbReference>
<dbReference type="FunFam" id="3.40.50.410:FF:000008">
    <property type="entry name" value="Protein transport protein SEC23"/>
    <property type="match status" value="1"/>
</dbReference>
<evidence type="ECO:0000259" key="32">
    <source>
        <dbReference type="Pfam" id="PF08033"/>
    </source>
</evidence>
<dbReference type="InterPro" id="IPR006900">
    <property type="entry name" value="Sec23/24_helical_dom"/>
</dbReference>